<feature type="compositionally biased region" description="Basic and acidic residues" evidence="1">
    <location>
        <begin position="50"/>
        <end position="61"/>
    </location>
</feature>
<proteinExistence type="predicted"/>
<sequence>MGLEEFRGGSQADGGVDADESTMTGRRDWRWRSTDDSGPGHLEGGGWRGRVAEMRELETSRAMESWGNGGADGDGRSAEAARREETVD</sequence>
<keyword evidence="3" id="KW-1185">Reference proteome</keyword>
<evidence type="ECO:0000313" key="2">
    <source>
        <dbReference type="EMBL" id="MCD9642328.1"/>
    </source>
</evidence>
<evidence type="ECO:0000256" key="1">
    <source>
        <dbReference type="SAM" id="MobiDB-lite"/>
    </source>
</evidence>
<feature type="compositionally biased region" description="Basic and acidic residues" evidence="1">
    <location>
        <begin position="73"/>
        <end position="88"/>
    </location>
</feature>
<gene>
    <name evidence="2" type="ORF">HAX54_029039</name>
</gene>
<name>A0ABS8V598_DATST</name>
<evidence type="ECO:0000313" key="3">
    <source>
        <dbReference type="Proteomes" id="UP000823775"/>
    </source>
</evidence>
<accession>A0ABS8V598</accession>
<organism evidence="2 3">
    <name type="scientific">Datura stramonium</name>
    <name type="common">Jimsonweed</name>
    <name type="synonym">Common thornapple</name>
    <dbReference type="NCBI Taxonomy" id="4076"/>
    <lineage>
        <taxon>Eukaryota</taxon>
        <taxon>Viridiplantae</taxon>
        <taxon>Streptophyta</taxon>
        <taxon>Embryophyta</taxon>
        <taxon>Tracheophyta</taxon>
        <taxon>Spermatophyta</taxon>
        <taxon>Magnoliopsida</taxon>
        <taxon>eudicotyledons</taxon>
        <taxon>Gunneridae</taxon>
        <taxon>Pentapetalae</taxon>
        <taxon>asterids</taxon>
        <taxon>lamiids</taxon>
        <taxon>Solanales</taxon>
        <taxon>Solanaceae</taxon>
        <taxon>Solanoideae</taxon>
        <taxon>Datureae</taxon>
        <taxon>Datura</taxon>
    </lineage>
</organism>
<dbReference type="Proteomes" id="UP000823775">
    <property type="component" value="Unassembled WGS sequence"/>
</dbReference>
<protein>
    <submittedName>
        <fullName evidence="2">Uncharacterized protein</fullName>
    </submittedName>
</protein>
<feature type="compositionally biased region" description="Basic and acidic residues" evidence="1">
    <location>
        <begin position="25"/>
        <end position="35"/>
    </location>
</feature>
<dbReference type="EMBL" id="JACEIK010003589">
    <property type="protein sequence ID" value="MCD9642328.1"/>
    <property type="molecule type" value="Genomic_DNA"/>
</dbReference>
<reference evidence="2 3" key="1">
    <citation type="journal article" date="2021" name="BMC Genomics">
        <title>Datura genome reveals duplications of psychoactive alkaloid biosynthetic genes and high mutation rate following tissue culture.</title>
        <authorList>
            <person name="Rajewski A."/>
            <person name="Carter-House D."/>
            <person name="Stajich J."/>
            <person name="Litt A."/>
        </authorList>
    </citation>
    <scope>NUCLEOTIDE SEQUENCE [LARGE SCALE GENOMIC DNA]</scope>
    <source>
        <strain evidence="2">AR-01</strain>
    </source>
</reference>
<feature type="region of interest" description="Disordered" evidence="1">
    <location>
        <begin position="1"/>
        <end position="88"/>
    </location>
</feature>
<comment type="caution">
    <text evidence="2">The sequence shown here is derived from an EMBL/GenBank/DDBJ whole genome shotgun (WGS) entry which is preliminary data.</text>
</comment>